<evidence type="ECO:0000256" key="8">
    <source>
        <dbReference type="ARBA" id="ARBA00023239"/>
    </source>
</evidence>
<evidence type="ECO:0000256" key="7">
    <source>
        <dbReference type="ARBA" id="ARBA00023141"/>
    </source>
</evidence>
<dbReference type="Gene3D" id="3.20.20.70">
    <property type="entry name" value="Aldolase class I"/>
    <property type="match status" value="1"/>
</dbReference>
<keyword evidence="8 10" id="KW-0456">Lyase</keyword>
<dbReference type="Proteomes" id="UP000298125">
    <property type="component" value="Unassembled WGS sequence"/>
</dbReference>
<feature type="domain" description="Indole-3-glycerol phosphate synthase" evidence="9">
    <location>
        <begin position="38"/>
        <end position="247"/>
    </location>
</feature>
<dbReference type="InterPro" id="IPR013785">
    <property type="entry name" value="Aldolase_TIM"/>
</dbReference>
<dbReference type="SUPFAM" id="SSF51366">
    <property type="entry name" value="Ribulose-phoshate binding barrel"/>
    <property type="match status" value="1"/>
</dbReference>
<reference evidence="10" key="1">
    <citation type="journal article" date="2019" name="PLoS Negl. Trop. Dis.">
        <title>Revisiting the worldwide diversity of Leptospira species in the environment.</title>
        <authorList>
            <person name="Vincent A.T."/>
            <person name="Schiettekatte O."/>
            <person name="Bourhy P."/>
            <person name="Veyrier F.J."/>
            <person name="Picardeau M."/>
        </authorList>
    </citation>
    <scope>NUCLEOTIDE SEQUENCE [LARGE SCALE GENOMIC DNA]</scope>
    <source>
        <strain evidence="10">201702692</strain>
    </source>
</reference>
<evidence type="ECO:0000313" key="10">
    <source>
        <dbReference type="EMBL" id="TGL33606.1"/>
    </source>
</evidence>
<evidence type="ECO:0000259" key="9">
    <source>
        <dbReference type="Pfam" id="PF00218"/>
    </source>
</evidence>
<evidence type="ECO:0000256" key="6">
    <source>
        <dbReference type="ARBA" id="ARBA00022822"/>
    </source>
</evidence>
<keyword evidence="7" id="KW-0057">Aromatic amino acid biosynthesis</keyword>
<name>A0A4R9J5E3_9LEPT</name>
<keyword evidence="6" id="KW-0822">Tryptophan biosynthesis</keyword>
<evidence type="ECO:0000256" key="3">
    <source>
        <dbReference type="ARBA" id="ARBA00012362"/>
    </source>
</evidence>
<organism evidence="10 11">
    <name type="scientific">Leptospira perdikensis</name>
    <dbReference type="NCBI Taxonomy" id="2484948"/>
    <lineage>
        <taxon>Bacteria</taxon>
        <taxon>Pseudomonadati</taxon>
        <taxon>Spirochaetota</taxon>
        <taxon>Spirochaetia</taxon>
        <taxon>Leptospirales</taxon>
        <taxon>Leptospiraceae</taxon>
        <taxon>Leptospira</taxon>
    </lineage>
</organism>
<dbReference type="InterPro" id="IPR013798">
    <property type="entry name" value="Indole-3-glycerol_P_synth_dom"/>
</dbReference>
<proteinExistence type="predicted"/>
<gene>
    <name evidence="10" type="ORF">EHQ49_18455</name>
</gene>
<dbReference type="GO" id="GO:0004425">
    <property type="term" value="F:indole-3-glycerol-phosphate synthase activity"/>
    <property type="evidence" value="ECO:0007669"/>
    <property type="project" value="UniProtKB-EC"/>
</dbReference>
<evidence type="ECO:0000256" key="2">
    <source>
        <dbReference type="ARBA" id="ARBA00004696"/>
    </source>
</evidence>
<evidence type="ECO:0000256" key="1">
    <source>
        <dbReference type="ARBA" id="ARBA00001633"/>
    </source>
</evidence>
<dbReference type="CDD" id="cd00331">
    <property type="entry name" value="IGPS"/>
    <property type="match status" value="1"/>
</dbReference>
<dbReference type="PANTHER" id="PTHR22854">
    <property type="entry name" value="TRYPTOPHAN BIOSYNTHESIS PROTEIN"/>
    <property type="match status" value="1"/>
</dbReference>
<dbReference type="AlphaFoldDB" id="A0A4R9J5E3"/>
<dbReference type="InterPro" id="IPR045186">
    <property type="entry name" value="Indole-3-glycerol_P_synth"/>
</dbReference>
<dbReference type="Pfam" id="PF00218">
    <property type="entry name" value="IGPS"/>
    <property type="match status" value="1"/>
</dbReference>
<keyword evidence="11" id="KW-1185">Reference proteome</keyword>
<evidence type="ECO:0000313" key="11">
    <source>
        <dbReference type="Proteomes" id="UP000298125"/>
    </source>
</evidence>
<comment type="catalytic activity">
    <reaction evidence="1">
        <text>1-(2-carboxyphenylamino)-1-deoxy-D-ribulose 5-phosphate + H(+) = (1S,2R)-1-C-(indol-3-yl)glycerol 3-phosphate + CO2 + H2O</text>
        <dbReference type="Rhea" id="RHEA:23476"/>
        <dbReference type="ChEBI" id="CHEBI:15377"/>
        <dbReference type="ChEBI" id="CHEBI:15378"/>
        <dbReference type="ChEBI" id="CHEBI:16526"/>
        <dbReference type="ChEBI" id="CHEBI:58613"/>
        <dbReference type="ChEBI" id="CHEBI:58866"/>
        <dbReference type="EC" id="4.1.1.48"/>
    </reaction>
</comment>
<evidence type="ECO:0000256" key="4">
    <source>
        <dbReference type="ARBA" id="ARBA00022605"/>
    </source>
</evidence>
<evidence type="ECO:0000256" key="5">
    <source>
        <dbReference type="ARBA" id="ARBA00022793"/>
    </source>
</evidence>
<protein>
    <recommendedName>
        <fullName evidence="3">indole-3-glycerol-phosphate synthase</fullName>
        <ecNumber evidence="3">4.1.1.48</ecNumber>
    </recommendedName>
</protein>
<comment type="caution">
    <text evidence="10">The sequence shown here is derived from an EMBL/GenBank/DDBJ whole genome shotgun (WGS) entry which is preliminary data.</text>
</comment>
<comment type="pathway">
    <text evidence="2">Amino-acid biosynthesis; L-tryptophan biosynthesis; L-tryptophan from chorismate: step 4/5.</text>
</comment>
<dbReference type="EC" id="4.1.1.48" evidence="3"/>
<dbReference type="RefSeq" id="WP_135581447.1">
    <property type="nucleotide sequence ID" value="NZ_RQGA01000019.1"/>
</dbReference>
<sequence>MNPVLHKIVETKHEEILQGRGKSLPPRKIPVRPWESHLKTNSISVIAECKKGSPSSGILRPDYHPVEIASIYESSGAAAISVLTDSQYFFGSLSDLTSVAEAVEIPVIRKDFILDPLQIDEAYAFGASAILLIVRILSPKDLTSLHQHAKGLGLSVLVETHNKNEVKTALDSGATTIGINTRDLDTFEIHKNLIEDIASELDSSIIRVAESGIESYADWQKYKGIVDSMLVGTYFMKSKNIAKDFQSLLFGN</sequence>
<keyword evidence="4" id="KW-0028">Amino-acid biosynthesis</keyword>
<dbReference type="UniPathway" id="UPA00035">
    <property type="reaction ID" value="UER00043"/>
</dbReference>
<dbReference type="InterPro" id="IPR011060">
    <property type="entry name" value="RibuloseP-bd_barrel"/>
</dbReference>
<accession>A0A4R9J5E3</accession>
<dbReference type="OrthoDB" id="9804217at2"/>
<dbReference type="EMBL" id="RQGA01000019">
    <property type="protein sequence ID" value="TGL33606.1"/>
    <property type="molecule type" value="Genomic_DNA"/>
</dbReference>
<dbReference type="FunFam" id="3.20.20.70:FF:000024">
    <property type="entry name" value="Indole-3-glycerol phosphate synthase"/>
    <property type="match status" value="1"/>
</dbReference>
<dbReference type="PANTHER" id="PTHR22854:SF2">
    <property type="entry name" value="INDOLE-3-GLYCEROL-PHOSPHATE SYNTHASE"/>
    <property type="match status" value="1"/>
</dbReference>
<dbReference type="GO" id="GO:0000162">
    <property type="term" value="P:L-tryptophan biosynthetic process"/>
    <property type="evidence" value="ECO:0007669"/>
    <property type="project" value="UniProtKB-UniPathway"/>
</dbReference>
<dbReference type="GO" id="GO:0004640">
    <property type="term" value="F:phosphoribosylanthranilate isomerase activity"/>
    <property type="evidence" value="ECO:0007669"/>
    <property type="project" value="TreeGrafter"/>
</dbReference>
<keyword evidence="5" id="KW-0210">Decarboxylase</keyword>